<evidence type="ECO:0000256" key="10">
    <source>
        <dbReference type="ARBA" id="ARBA00031550"/>
    </source>
</evidence>
<keyword evidence="5" id="KW-0816">Tricarboxylic acid cycle</keyword>
<reference evidence="15 16" key="1">
    <citation type="journal article" date="2017" name="Elife">
        <title>Extensive horizontal gene transfer in cheese-associated bacteria.</title>
        <authorList>
            <person name="Bonham K.S."/>
            <person name="Wolfe B.E."/>
            <person name="Dutton R.J."/>
        </authorList>
    </citation>
    <scope>NUCLEOTIDE SEQUENCE [LARGE SCALE GENOMIC DNA]</scope>
    <source>
        <strain evidence="13 15">900_6</strain>
        <strain evidence="12 17">962_8</strain>
        <strain evidence="11 16">JB5</strain>
    </source>
</reference>
<evidence type="ECO:0000256" key="6">
    <source>
        <dbReference type="ARBA" id="ARBA00022630"/>
    </source>
</evidence>
<evidence type="ECO:0000256" key="3">
    <source>
        <dbReference type="ARBA" id="ARBA00005012"/>
    </source>
</evidence>
<evidence type="ECO:0000313" key="13">
    <source>
        <dbReference type="EMBL" id="PCC50233.1"/>
    </source>
</evidence>
<reference evidence="14 18" key="2">
    <citation type="submission" date="2017-03" db="EMBL/GenBank/DDBJ databases">
        <authorList>
            <person name="Afonso C.L."/>
            <person name="Miller P.J."/>
            <person name="Scott M.A."/>
            <person name="Spackman E."/>
            <person name="Goraichik I."/>
            <person name="Dimitrov K.M."/>
            <person name="Suarez D.L."/>
            <person name="Swayne D.E."/>
        </authorList>
    </citation>
    <scope>NUCLEOTIDE SEQUENCE [LARGE SCALE GENOMIC DNA]</scope>
    <source>
        <strain evidence="14">8</strain>
        <strain evidence="18">8(6)</strain>
    </source>
</reference>
<dbReference type="EC" id="1.1.5.4" evidence="4"/>
<dbReference type="GeneID" id="60905710"/>
<keyword evidence="6" id="KW-0285">Flavoprotein</keyword>
<evidence type="ECO:0000256" key="8">
    <source>
        <dbReference type="ARBA" id="ARBA00023002"/>
    </source>
</evidence>
<sequence length="91" mass="9278">MLGASPGASTAVPIMLDLLRSAFPAQWHRGWKDVMSQAIPDIDRTDWDAEAVGASSAATDVALGLGASHVGAPDLGTSDLGASDLGTSMRN</sequence>
<accession>A0A2A3X6U9</accession>
<gene>
    <name evidence="14" type="ORF">BAURA86_01179</name>
    <name evidence="13" type="ORF">CIK62_08935</name>
    <name evidence="12" type="ORF">CIK65_02890</name>
    <name evidence="11" type="ORF">CIK79_14725</name>
</gene>
<evidence type="ECO:0000313" key="15">
    <source>
        <dbReference type="Proteomes" id="UP000217720"/>
    </source>
</evidence>
<keyword evidence="8 14" id="KW-0560">Oxidoreductase</keyword>
<dbReference type="AlphaFoldDB" id="A0A2A3X6U9"/>
<evidence type="ECO:0000313" key="12">
    <source>
        <dbReference type="EMBL" id="PCC44543.1"/>
    </source>
</evidence>
<dbReference type="Pfam" id="PF06039">
    <property type="entry name" value="Mqo"/>
    <property type="match status" value="1"/>
</dbReference>
<dbReference type="EMBL" id="NRGQ01000003">
    <property type="protein sequence ID" value="PCC44543.1"/>
    <property type="molecule type" value="Genomic_DNA"/>
</dbReference>
<evidence type="ECO:0000256" key="2">
    <source>
        <dbReference type="ARBA" id="ARBA00001974"/>
    </source>
</evidence>
<name>A0A2A3X6U9_BREAU</name>
<keyword evidence="7" id="KW-0274">FAD</keyword>
<evidence type="ECO:0000256" key="4">
    <source>
        <dbReference type="ARBA" id="ARBA00013026"/>
    </source>
</evidence>
<evidence type="ECO:0000313" key="17">
    <source>
        <dbReference type="Proteomes" id="UP000218620"/>
    </source>
</evidence>
<comment type="pathway">
    <text evidence="3">Carbohydrate metabolism; tricarboxylic acid cycle; oxaloacetate from (S)-malate (quinone route): step 1/1.</text>
</comment>
<evidence type="ECO:0000256" key="5">
    <source>
        <dbReference type="ARBA" id="ARBA00022532"/>
    </source>
</evidence>
<evidence type="ECO:0000313" key="16">
    <source>
        <dbReference type="Proteomes" id="UP000218377"/>
    </source>
</evidence>
<evidence type="ECO:0000313" key="14">
    <source>
        <dbReference type="EMBL" id="SMX81405.1"/>
    </source>
</evidence>
<comment type="cofactor">
    <cofactor evidence="2">
        <name>FAD</name>
        <dbReference type="ChEBI" id="CHEBI:57692"/>
    </cofactor>
</comment>
<proteinExistence type="predicted"/>
<dbReference type="Proteomes" id="UP000218377">
    <property type="component" value="Unassembled WGS sequence"/>
</dbReference>
<dbReference type="Proteomes" id="UP000234300">
    <property type="component" value="Unassembled WGS sequence"/>
</dbReference>
<dbReference type="Proteomes" id="UP000218620">
    <property type="component" value="Unassembled WGS sequence"/>
</dbReference>
<protein>
    <recommendedName>
        <fullName evidence="4">malate dehydrogenase (quinone)</fullName>
        <ecNumber evidence="4">1.1.5.4</ecNumber>
    </recommendedName>
    <alternativeName>
        <fullName evidence="10">MQO</fullName>
    </alternativeName>
    <alternativeName>
        <fullName evidence="9">Malate dehydrogenase [quinone]</fullName>
    </alternativeName>
</protein>
<comment type="catalytic activity">
    <reaction evidence="1">
        <text>(S)-malate + a quinone = a quinol + oxaloacetate</text>
        <dbReference type="Rhea" id="RHEA:46012"/>
        <dbReference type="ChEBI" id="CHEBI:15589"/>
        <dbReference type="ChEBI" id="CHEBI:16452"/>
        <dbReference type="ChEBI" id="CHEBI:24646"/>
        <dbReference type="ChEBI" id="CHEBI:132124"/>
        <dbReference type="EC" id="1.1.5.4"/>
    </reaction>
</comment>
<dbReference type="Proteomes" id="UP000217720">
    <property type="component" value="Unassembled WGS sequence"/>
</dbReference>
<evidence type="ECO:0000313" key="18">
    <source>
        <dbReference type="Proteomes" id="UP000234300"/>
    </source>
</evidence>
<organism evidence="11 16">
    <name type="scientific">Brevibacterium aurantiacum</name>
    <dbReference type="NCBI Taxonomy" id="273384"/>
    <lineage>
        <taxon>Bacteria</taxon>
        <taxon>Bacillati</taxon>
        <taxon>Actinomycetota</taxon>
        <taxon>Actinomycetes</taxon>
        <taxon>Micrococcales</taxon>
        <taxon>Brevibacteriaceae</taxon>
        <taxon>Brevibacterium</taxon>
    </lineage>
</organism>
<dbReference type="UniPathway" id="UPA00223">
    <property type="reaction ID" value="UER01008"/>
</dbReference>
<dbReference type="InterPro" id="IPR006231">
    <property type="entry name" value="MQO"/>
</dbReference>
<dbReference type="EMBL" id="NRGX01000001">
    <property type="protein sequence ID" value="PCC19432.1"/>
    <property type="molecule type" value="Genomic_DNA"/>
</dbReference>
<dbReference type="GO" id="GO:0008924">
    <property type="term" value="F:L-malate dehydrogenase (quinone) activity"/>
    <property type="evidence" value="ECO:0007669"/>
    <property type="project" value="UniProtKB-EC"/>
</dbReference>
<dbReference type="GO" id="GO:0006099">
    <property type="term" value="P:tricarboxylic acid cycle"/>
    <property type="evidence" value="ECO:0007669"/>
    <property type="project" value="UniProtKB-UniPathway"/>
</dbReference>
<dbReference type="EMBL" id="FXZI01000003">
    <property type="protein sequence ID" value="SMX81405.1"/>
    <property type="molecule type" value="Genomic_DNA"/>
</dbReference>
<evidence type="ECO:0000256" key="1">
    <source>
        <dbReference type="ARBA" id="ARBA00001139"/>
    </source>
</evidence>
<accession>A0A2H1J1S2</accession>
<evidence type="ECO:0000256" key="7">
    <source>
        <dbReference type="ARBA" id="ARBA00022827"/>
    </source>
</evidence>
<evidence type="ECO:0000256" key="9">
    <source>
        <dbReference type="ARBA" id="ARBA00030660"/>
    </source>
</evidence>
<dbReference type="RefSeq" id="WP_096158514.1">
    <property type="nucleotide sequence ID" value="NZ_CP025331.1"/>
</dbReference>
<evidence type="ECO:0000313" key="11">
    <source>
        <dbReference type="EMBL" id="PCC19432.1"/>
    </source>
</evidence>
<dbReference type="EMBL" id="NRGO01000009">
    <property type="protein sequence ID" value="PCC50233.1"/>
    <property type="molecule type" value="Genomic_DNA"/>
</dbReference>